<organism evidence="1 2">
    <name type="scientific">Paracoccus zhejiangensis</name>
    <dbReference type="NCBI Taxonomy" id="1077935"/>
    <lineage>
        <taxon>Bacteria</taxon>
        <taxon>Pseudomonadati</taxon>
        <taxon>Pseudomonadota</taxon>
        <taxon>Alphaproteobacteria</taxon>
        <taxon>Rhodobacterales</taxon>
        <taxon>Paracoccaceae</taxon>
        <taxon>Paracoccus</taxon>
    </lineage>
</organism>
<keyword evidence="2" id="KW-1185">Reference proteome</keyword>
<dbReference type="AlphaFoldDB" id="A0A2H5EVN6"/>
<dbReference type="EMBL" id="CP025430">
    <property type="protein sequence ID" value="AUH63361.1"/>
    <property type="molecule type" value="Genomic_DNA"/>
</dbReference>
<name>A0A2H5EVN6_9RHOB</name>
<proteinExistence type="predicted"/>
<reference evidence="1 2" key="1">
    <citation type="journal article" date="2013" name="Antonie Van Leeuwenhoek">
        <title>Paracoccus zhejiangensis sp. nov., isolated from activated sludge in wastewater-treatment system.</title>
        <authorList>
            <person name="Wu Z.G."/>
            <person name="Zhang D.F."/>
            <person name="Liu Y.L."/>
            <person name="Wang F."/>
            <person name="Jiang X."/>
            <person name="Li C."/>
            <person name="Li S.P."/>
            <person name="Hong Q."/>
            <person name="Li W.J."/>
        </authorList>
    </citation>
    <scope>NUCLEOTIDE SEQUENCE [LARGE SCALE GENOMIC DNA]</scope>
    <source>
        <strain evidence="1 2">J6</strain>
    </source>
</reference>
<dbReference type="Proteomes" id="UP000234530">
    <property type="component" value="Chromosome"/>
</dbReference>
<dbReference type="KEGG" id="pzh:CX676_03645"/>
<evidence type="ECO:0000313" key="1">
    <source>
        <dbReference type="EMBL" id="AUH63361.1"/>
    </source>
</evidence>
<evidence type="ECO:0000313" key="2">
    <source>
        <dbReference type="Proteomes" id="UP000234530"/>
    </source>
</evidence>
<protein>
    <submittedName>
        <fullName evidence="1">Uncharacterized protein</fullName>
    </submittedName>
</protein>
<sequence>MFLYPTAAALLLTAVPDWVDSLRAFYNDLDRTKITMAEALARTSRINRNLGCLATPAPLVPAGTSSVESLICDSGDILIRLVTQDGKRAYEIIEIARLLAQNEPAPTASAAPLLGRLISLTAEARQTEPRMTLGPIAEQVPEDQPAITLAQQYQIITLCQRFLDERMLLRNVQIGGSCFHETLDTYTGIVVSREQVPCSNTCG</sequence>
<accession>A0A2H5EVN6</accession>
<gene>
    <name evidence="1" type="ORF">CX676_03645</name>
</gene>